<dbReference type="InterPro" id="IPR036514">
    <property type="entry name" value="SGNH_hydro_sf"/>
</dbReference>
<keyword evidence="2" id="KW-0732">Signal</keyword>
<accession>A0ABY4DY28</accession>
<keyword evidence="5" id="KW-1185">Reference proteome</keyword>
<dbReference type="Pfam" id="PF03629">
    <property type="entry name" value="SASA"/>
    <property type="match status" value="1"/>
</dbReference>
<evidence type="ECO:0000256" key="1">
    <source>
        <dbReference type="ARBA" id="ARBA00022801"/>
    </source>
</evidence>
<name>A0ABY4DY28_9NEIS</name>
<dbReference type="RefSeq" id="WP_244784858.1">
    <property type="nucleotide sequence ID" value="NZ_CP091508.1"/>
</dbReference>
<evidence type="ECO:0000256" key="2">
    <source>
        <dbReference type="SAM" id="SignalP"/>
    </source>
</evidence>
<dbReference type="SUPFAM" id="SSF52266">
    <property type="entry name" value="SGNH hydrolase"/>
    <property type="match status" value="1"/>
</dbReference>
<organism evidence="4 5">
    <name type="scientific">Uruburuella testudinis</name>
    <dbReference type="NCBI Taxonomy" id="1282863"/>
    <lineage>
        <taxon>Bacteria</taxon>
        <taxon>Pseudomonadati</taxon>
        <taxon>Pseudomonadota</taxon>
        <taxon>Betaproteobacteria</taxon>
        <taxon>Neisseriales</taxon>
        <taxon>Neisseriaceae</taxon>
        <taxon>Uruburuella</taxon>
    </lineage>
</organism>
<dbReference type="EMBL" id="CP091508">
    <property type="protein sequence ID" value="UOO81591.1"/>
    <property type="molecule type" value="Genomic_DNA"/>
</dbReference>
<dbReference type="InterPro" id="IPR005181">
    <property type="entry name" value="SASA"/>
</dbReference>
<evidence type="ECO:0000313" key="4">
    <source>
        <dbReference type="EMBL" id="UOO81591.1"/>
    </source>
</evidence>
<evidence type="ECO:0000313" key="5">
    <source>
        <dbReference type="Proteomes" id="UP000829817"/>
    </source>
</evidence>
<feature type="domain" description="Sialate O-acetylesterase" evidence="3">
    <location>
        <begin position="27"/>
        <end position="241"/>
    </location>
</feature>
<sequence>MQKLSKYAAALLLLAGWDAGAKDLTILVVGQSLSANSGGHRYSEPVKNLYQIDLQGRRVPAKDPLLWASGDGGSLWMPLGRKMLQAGLADSVTFMPIGKGGTSLENWLTPGSYVNGKMYRALDVAAQQKIKFDYVFFLQGSSDVGTPMKDYASRFYTLHHIIQGRLKQSGSDPAWIVARHTRCGDLFDPEVVAVQYAIGRRDNRKHYFVGPDINPVGMQYRRDRCHLNRAGQEKVADMWLHSLQEVMRRQQK</sequence>
<gene>
    <name evidence="4" type="ORF">LVJ83_11795</name>
</gene>
<feature type="chain" id="PRO_5045660979" description="Sialate O-acetylesterase domain-containing protein" evidence="2">
    <location>
        <begin position="22"/>
        <end position="252"/>
    </location>
</feature>
<feature type="signal peptide" evidence="2">
    <location>
        <begin position="1"/>
        <end position="21"/>
    </location>
</feature>
<dbReference type="Gene3D" id="3.40.50.1110">
    <property type="entry name" value="SGNH hydrolase"/>
    <property type="match status" value="1"/>
</dbReference>
<protein>
    <recommendedName>
        <fullName evidence="3">Sialate O-acetylesterase domain-containing protein</fullName>
    </recommendedName>
</protein>
<keyword evidence="1" id="KW-0378">Hydrolase</keyword>
<reference evidence="4 5" key="1">
    <citation type="journal article" date="2022" name="Res Sq">
        <title>Evolution of multicellular longitudinally dividing oral cavity symbionts (Neisseriaceae).</title>
        <authorList>
            <person name="Nyongesa S."/>
            <person name="Weber P."/>
            <person name="Bernet E."/>
            <person name="Pullido F."/>
            <person name="Nieckarz M."/>
            <person name="Delaby M."/>
            <person name="Nieves C."/>
            <person name="Viehboeck T."/>
            <person name="Krause N."/>
            <person name="Rivera-Millot A."/>
            <person name="Nakamura A."/>
            <person name="Vischer N."/>
            <person name="VanNieuwenhze M."/>
            <person name="Brun Y."/>
            <person name="Cava F."/>
            <person name="Bulgheresi S."/>
            <person name="Veyrier F."/>
        </authorList>
    </citation>
    <scope>NUCLEOTIDE SEQUENCE [LARGE SCALE GENOMIC DNA]</scope>
    <source>
        <strain evidence="4 5">CCUG 63373m</strain>
    </source>
</reference>
<evidence type="ECO:0000259" key="3">
    <source>
        <dbReference type="Pfam" id="PF03629"/>
    </source>
</evidence>
<dbReference type="Proteomes" id="UP000829817">
    <property type="component" value="Chromosome"/>
</dbReference>
<proteinExistence type="predicted"/>